<organism evidence="1 2">
    <name type="scientific">Ensete ventricosum</name>
    <name type="common">Abyssinian banana</name>
    <name type="synonym">Musa ensete</name>
    <dbReference type="NCBI Taxonomy" id="4639"/>
    <lineage>
        <taxon>Eukaryota</taxon>
        <taxon>Viridiplantae</taxon>
        <taxon>Streptophyta</taxon>
        <taxon>Embryophyta</taxon>
        <taxon>Tracheophyta</taxon>
        <taxon>Spermatophyta</taxon>
        <taxon>Magnoliopsida</taxon>
        <taxon>Liliopsida</taxon>
        <taxon>Zingiberales</taxon>
        <taxon>Musaceae</taxon>
        <taxon>Ensete</taxon>
    </lineage>
</organism>
<sequence length="137" mass="15247">MRALRSRPVRTLPSWLLQIFYYPYPLLVQSQGVGPFCSDVHGSMVQGAVGLGMAVSPCYDFLGLDGRPMLNSAKRDRIFSSMRFLKVSSFASIAFSDAIVYASRSVILKSFFYCQVSGMGILEKGVAGWKVNRFGWK</sequence>
<dbReference type="Proteomes" id="UP000287651">
    <property type="component" value="Unassembled WGS sequence"/>
</dbReference>
<proteinExistence type="predicted"/>
<evidence type="ECO:0000313" key="2">
    <source>
        <dbReference type="Proteomes" id="UP000287651"/>
    </source>
</evidence>
<reference evidence="1 2" key="1">
    <citation type="journal article" date="2014" name="Agronomy (Basel)">
        <title>A Draft Genome Sequence for Ensete ventricosum, the Drought-Tolerant Tree Against Hunger.</title>
        <authorList>
            <person name="Harrison J."/>
            <person name="Moore K.A."/>
            <person name="Paszkiewicz K."/>
            <person name="Jones T."/>
            <person name="Grant M."/>
            <person name="Ambacheew D."/>
            <person name="Muzemil S."/>
            <person name="Studholme D.J."/>
        </authorList>
    </citation>
    <scope>NUCLEOTIDE SEQUENCE [LARGE SCALE GENOMIC DNA]</scope>
</reference>
<protein>
    <submittedName>
        <fullName evidence="1">Uncharacterized protein</fullName>
    </submittedName>
</protein>
<evidence type="ECO:0000313" key="1">
    <source>
        <dbReference type="EMBL" id="RRT40518.1"/>
    </source>
</evidence>
<comment type="caution">
    <text evidence="1">The sequence shown here is derived from an EMBL/GenBank/DDBJ whole genome shotgun (WGS) entry which is preliminary data.</text>
</comment>
<accession>A0A426XLY9</accession>
<name>A0A426XLY9_ENSVE</name>
<gene>
    <name evidence="1" type="ORF">B296_00008301</name>
</gene>
<dbReference type="AlphaFoldDB" id="A0A426XLY9"/>
<dbReference type="EMBL" id="AMZH03019319">
    <property type="protein sequence ID" value="RRT40518.1"/>
    <property type="molecule type" value="Genomic_DNA"/>
</dbReference>